<evidence type="ECO:0000313" key="19">
    <source>
        <dbReference type="Proteomes" id="UP000234845"/>
    </source>
</evidence>
<keyword evidence="15" id="KW-0699">rRNA-binding</keyword>
<keyword evidence="8 15" id="KW-0819">tRNA processing</keyword>
<dbReference type="InterPro" id="IPR036389">
    <property type="entry name" value="RNase_III_sf"/>
</dbReference>
<dbReference type="GO" id="GO:0042802">
    <property type="term" value="F:identical protein binding"/>
    <property type="evidence" value="ECO:0007669"/>
    <property type="project" value="UniProtKB-ARBA"/>
</dbReference>
<dbReference type="InterPro" id="IPR014720">
    <property type="entry name" value="dsRBD_dom"/>
</dbReference>
<feature type="binding site" evidence="15">
    <location>
        <position position="39"/>
    </location>
    <ligand>
        <name>Mg(2+)</name>
        <dbReference type="ChEBI" id="CHEBI:18420"/>
    </ligand>
</feature>
<accession>A0A2N5Y452</accession>
<dbReference type="EMBL" id="PKLZ01000003">
    <property type="protein sequence ID" value="PLW83159.1"/>
    <property type="molecule type" value="Genomic_DNA"/>
</dbReference>
<dbReference type="PROSITE" id="PS50137">
    <property type="entry name" value="DS_RBD"/>
    <property type="match status" value="1"/>
</dbReference>
<comment type="similarity">
    <text evidence="3">Belongs to the ribonuclease III family.</text>
</comment>
<dbReference type="SMART" id="SM00358">
    <property type="entry name" value="DSRM"/>
    <property type="match status" value="1"/>
</dbReference>
<dbReference type="InterPro" id="IPR000999">
    <property type="entry name" value="RNase_III_dom"/>
</dbReference>
<dbReference type="EC" id="3.1.26.3" evidence="15"/>
<keyword evidence="7 15" id="KW-0507">mRNA processing</keyword>
<dbReference type="GO" id="GO:0006364">
    <property type="term" value="P:rRNA processing"/>
    <property type="evidence" value="ECO:0007669"/>
    <property type="project" value="UniProtKB-UniRule"/>
</dbReference>
<dbReference type="FunFam" id="1.10.1520.10:FF:000001">
    <property type="entry name" value="Ribonuclease 3"/>
    <property type="match status" value="1"/>
</dbReference>
<comment type="subunit">
    <text evidence="4 15">Homodimer.</text>
</comment>
<reference evidence="19" key="1">
    <citation type="submission" date="2017-11" db="EMBL/GenBank/DDBJ databases">
        <title>The draft genome sequence of Chromatocurvus sp. F02.</title>
        <authorList>
            <person name="Du Z.-J."/>
            <person name="Chang Y.-Q."/>
        </authorList>
    </citation>
    <scope>NUCLEOTIDE SEQUENCE [LARGE SCALE GENOMIC DNA]</scope>
    <source>
        <strain evidence="19">F02</strain>
    </source>
</reference>
<evidence type="ECO:0000256" key="2">
    <source>
        <dbReference type="ARBA" id="ARBA00004496"/>
    </source>
</evidence>
<dbReference type="GO" id="GO:0008033">
    <property type="term" value="P:tRNA processing"/>
    <property type="evidence" value="ECO:0007669"/>
    <property type="project" value="UniProtKB-KW"/>
</dbReference>
<dbReference type="Pfam" id="PF00035">
    <property type="entry name" value="dsrm"/>
    <property type="match status" value="1"/>
</dbReference>
<comment type="cofactor">
    <cofactor evidence="15">
        <name>Mg(2+)</name>
        <dbReference type="ChEBI" id="CHEBI:18420"/>
    </cofactor>
</comment>
<dbReference type="CDD" id="cd00593">
    <property type="entry name" value="RIBOc"/>
    <property type="match status" value="1"/>
</dbReference>
<evidence type="ECO:0000256" key="11">
    <source>
        <dbReference type="ARBA" id="ARBA00022759"/>
    </source>
</evidence>
<evidence type="ECO:0000256" key="6">
    <source>
        <dbReference type="ARBA" id="ARBA00022552"/>
    </source>
</evidence>
<feature type="domain" description="RNase III" evidence="17">
    <location>
        <begin position="4"/>
        <end position="126"/>
    </location>
</feature>
<comment type="function">
    <text evidence="15">Digests double-stranded RNA. Involved in the processing of primary rRNA transcript to yield the immediate precursors to the large and small rRNAs (23S and 16S). Processes some mRNAs, and tRNAs when they are encoded in the rRNA operon. Processes pre-crRNA and tracrRNA of type II CRISPR loci if present in the organism.</text>
</comment>
<dbReference type="Pfam" id="PF14622">
    <property type="entry name" value="Ribonucleas_3_3"/>
    <property type="match status" value="1"/>
</dbReference>
<keyword evidence="9 15" id="KW-0540">Nuclease</keyword>
<dbReference type="OrthoDB" id="9805026at2"/>
<evidence type="ECO:0000313" key="18">
    <source>
        <dbReference type="EMBL" id="PLW83159.1"/>
    </source>
</evidence>
<evidence type="ECO:0000256" key="9">
    <source>
        <dbReference type="ARBA" id="ARBA00022722"/>
    </source>
</evidence>
<organism evidence="18 19">
    <name type="scientific">Kineobactrum sediminis</name>
    <dbReference type="NCBI Taxonomy" id="1905677"/>
    <lineage>
        <taxon>Bacteria</taxon>
        <taxon>Pseudomonadati</taxon>
        <taxon>Pseudomonadota</taxon>
        <taxon>Gammaproteobacteria</taxon>
        <taxon>Cellvibrionales</taxon>
        <taxon>Halieaceae</taxon>
        <taxon>Kineobactrum</taxon>
    </lineage>
</organism>
<evidence type="ECO:0000256" key="7">
    <source>
        <dbReference type="ARBA" id="ARBA00022664"/>
    </source>
</evidence>
<keyword evidence="14 15" id="KW-0694">RNA-binding</keyword>
<sequence>MDKLRRLQAALGYEFNDPALLTLALSHRSVAGRNNERLEFLGDSIVNHIIAEALYSQFPKAREGELSRMRASLVKGDTLAEIGRELELGGFVILGLGERKSGGHRRSSILADTVEAIAGAILLDSDVEQCRRCVLRWFEGRLESLGKGAGGKDPKTLLQEFLQGRGHPLPEYELLTVAGDGHEQIFHIACHLARPALVVEGAGSSRRRAEQAAAAAALEGLVTHG</sequence>
<keyword evidence="13 15" id="KW-0460">Magnesium</keyword>
<evidence type="ECO:0000256" key="14">
    <source>
        <dbReference type="ARBA" id="ARBA00022884"/>
    </source>
</evidence>
<proteinExistence type="inferred from homology"/>
<evidence type="ECO:0000256" key="8">
    <source>
        <dbReference type="ARBA" id="ARBA00022694"/>
    </source>
</evidence>
<comment type="catalytic activity">
    <reaction evidence="1 15">
        <text>Endonucleolytic cleavage to 5'-phosphomonoester.</text>
        <dbReference type="EC" id="3.1.26.3"/>
    </reaction>
</comment>
<dbReference type="HAMAP" id="MF_00104">
    <property type="entry name" value="RNase_III"/>
    <property type="match status" value="1"/>
</dbReference>
<dbReference type="SMART" id="SM00535">
    <property type="entry name" value="RIBOc"/>
    <property type="match status" value="1"/>
</dbReference>
<dbReference type="NCBIfam" id="TIGR02191">
    <property type="entry name" value="RNaseIII"/>
    <property type="match status" value="1"/>
</dbReference>
<dbReference type="Proteomes" id="UP000234845">
    <property type="component" value="Unassembled WGS sequence"/>
</dbReference>
<comment type="subcellular location">
    <subcellularLocation>
        <location evidence="2 15">Cytoplasm</location>
    </subcellularLocation>
</comment>
<dbReference type="PROSITE" id="PS50142">
    <property type="entry name" value="RNASE_3_2"/>
    <property type="match status" value="1"/>
</dbReference>
<dbReference type="InterPro" id="IPR011907">
    <property type="entry name" value="RNase_III"/>
</dbReference>
<feature type="binding site" evidence="15">
    <location>
        <position position="115"/>
    </location>
    <ligand>
        <name>Mg(2+)</name>
        <dbReference type="ChEBI" id="CHEBI:18420"/>
    </ligand>
</feature>
<dbReference type="GO" id="GO:0003725">
    <property type="term" value="F:double-stranded RNA binding"/>
    <property type="evidence" value="ECO:0007669"/>
    <property type="project" value="TreeGrafter"/>
</dbReference>
<dbReference type="PROSITE" id="PS00517">
    <property type="entry name" value="RNASE_3_1"/>
    <property type="match status" value="1"/>
</dbReference>
<evidence type="ECO:0000256" key="5">
    <source>
        <dbReference type="ARBA" id="ARBA00022490"/>
    </source>
</evidence>
<keyword evidence="5 15" id="KW-0963">Cytoplasm</keyword>
<dbReference type="PANTHER" id="PTHR11207">
    <property type="entry name" value="RIBONUCLEASE III"/>
    <property type="match status" value="1"/>
</dbReference>
<dbReference type="GO" id="GO:0004525">
    <property type="term" value="F:ribonuclease III activity"/>
    <property type="evidence" value="ECO:0007669"/>
    <property type="project" value="UniProtKB-UniRule"/>
</dbReference>
<evidence type="ECO:0000256" key="1">
    <source>
        <dbReference type="ARBA" id="ARBA00000109"/>
    </source>
</evidence>
<name>A0A2N5Y452_9GAMM</name>
<dbReference type="SUPFAM" id="SSF54768">
    <property type="entry name" value="dsRNA-binding domain-like"/>
    <property type="match status" value="1"/>
</dbReference>
<evidence type="ECO:0000256" key="10">
    <source>
        <dbReference type="ARBA" id="ARBA00022723"/>
    </source>
</evidence>
<protein>
    <recommendedName>
        <fullName evidence="15">Ribonuclease 3</fullName>
        <ecNumber evidence="15">3.1.26.3</ecNumber>
    </recommendedName>
    <alternativeName>
        <fullName evidence="15">Ribonuclease III</fullName>
        <shortName evidence="15">RNase III</shortName>
    </alternativeName>
</protein>
<evidence type="ECO:0000256" key="3">
    <source>
        <dbReference type="ARBA" id="ARBA00010183"/>
    </source>
</evidence>
<dbReference type="SUPFAM" id="SSF69065">
    <property type="entry name" value="RNase III domain-like"/>
    <property type="match status" value="1"/>
</dbReference>
<gene>
    <name evidence="15" type="primary">rnc</name>
    <name evidence="18" type="ORF">CWI75_07015</name>
</gene>
<dbReference type="GO" id="GO:0006397">
    <property type="term" value="P:mRNA processing"/>
    <property type="evidence" value="ECO:0007669"/>
    <property type="project" value="UniProtKB-UniRule"/>
</dbReference>
<feature type="binding site" evidence="15">
    <location>
        <position position="112"/>
    </location>
    <ligand>
        <name>Mg(2+)</name>
        <dbReference type="ChEBI" id="CHEBI:18420"/>
    </ligand>
</feature>
<feature type="active site" evidence="15">
    <location>
        <position position="115"/>
    </location>
</feature>
<evidence type="ECO:0000259" key="17">
    <source>
        <dbReference type="PROSITE" id="PS50142"/>
    </source>
</evidence>
<evidence type="ECO:0000256" key="12">
    <source>
        <dbReference type="ARBA" id="ARBA00022801"/>
    </source>
</evidence>
<dbReference type="Gene3D" id="1.10.1520.10">
    <property type="entry name" value="Ribonuclease III domain"/>
    <property type="match status" value="1"/>
</dbReference>
<dbReference type="AlphaFoldDB" id="A0A2N5Y452"/>
<keyword evidence="12 15" id="KW-0378">Hydrolase</keyword>
<dbReference type="PANTHER" id="PTHR11207:SF0">
    <property type="entry name" value="RIBONUCLEASE 3"/>
    <property type="match status" value="1"/>
</dbReference>
<dbReference type="FunFam" id="3.30.160.20:FF:000003">
    <property type="entry name" value="Ribonuclease 3"/>
    <property type="match status" value="1"/>
</dbReference>
<dbReference type="GO" id="GO:0005737">
    <property type="term" value="C:cytoplasm"/>
    <property type="evidence" value="ECO:0007669"/>
    <property type="project" value="UniProtKB-SubCell"/>
</dbReference>
<comment type="caution">
    <text evidence="18">The sequence shown here is derived from an EMBL/GenBank/DDBJ whole genome shotgun (WGS) entry which is preliminary data.</text>
</comment>
<evidence type="ECO:0000256" key="13">
    <source>
        <dbReference type="ARBA" id="ARBA00022842"/>
    </source>
</evidence>
<dbReference type="RefSeq" id="WP_101520761.1">
    <property type="nucleotide sequence ID" value="NZ_PKLZ01000003.1"/>
</dbReference>
<dbReference type="GO" id="GO:0010468">
    <property type="term" value="P:regulation of gene expression"/>
    <property type="evidence" value="ECO:0007669"/>
    <property type="project" value="TreeGrafter"/>
</dbReference>
<keyword evidence="11 15" id="KW-0255">Endonuclease</keyword>
<feature type="domain" description="DRBM" evidence="16">
    <location>
        <begin position="153"/>
        <end position="223"/>
    </location>
</feature>
<dbReference type="GO" id="GO:0019843">
    <property type="term" value="F:rRNA binding"/>
    <property type="evidence" value="ECO:0007669"/>
    <property type="project" value="UniProtKB-KW"/>
</dbReference>
<keyword evidence="19" id="KW-1185">Reference proteome</keyword>
<feature type="active site" evidence="15">
    <location>
        <position position="43"/>
    </location>
</feature>
<evidence type="ECO:0000259" key="16">
    <source>
        <dbReference type="PROSITE" id="PS50137"/>
    </source>
</evidence>
<dbReference type="CDD" id="cd10845">
    <property type="entry name" value="DSRM_RNAse_III_family"/>
    <property type="match status" value="1"/>
</dbReference>
<keyword evidence="6 15" id="KW-0698">rRNA processing</keyword>
<keyword evidence="10 15" id="KW-0479">Metal-binding</keyword>
<evidence type="ECO:0000256" key="4">
    <source>
        <dbReference type="ARBA" id="ARBA00011738"/>
    </source>
</evidence>
<dbReference type="Gene3D" id="3.30.160.20">
    <property type="match status" value="1"/>
</dbReference>
<dbReference type="GO" id="GO:0046872">
    <property type="term" value="F:metal ion binding"/>
    <property type="evidence" value="ECO:0007669"/>
    <property type="project" value="UniProtKB-KW"/>
</dbReference>
<evidence type="ECO:0000256" key="15">
    <source>
        <dbReference type="HAMAP-Rule" id="MF_00104"/>
    </source>
</evidence>